<dbReference type="STRING" id="759272.G0S0I3"/>
<dbReference type="RefSeq" id="XP_006691535.1">
    <property type="nucleotide sequence ID" value="XM_006691472.1"/>
</dbReference>
<reference evidence="7 8" key="1">
    <citation type="journal article" date="2011" name="Cell">
        <title>Insight into structure and assembly of the nuclear pore complex by utilizing the genome of a eukaryotic thermophile.</title>
        <authorList>
            <person name="Amlacher S."/>
            <person name="Sarges P."/>
            <person name="Flemming D."/>
            <person name="van Noort V."/>
            <person name="Kunze R."/>
            <person name="Devos D.P."/>
            <person name="Arumugam M."/>
            <person name="Bork P."/>
            <person name="Hurt E."/>
        </authorList>
    </citation>
    <scope>NUCLEOTIDE SEQUENCE [LARGE SCALE GENOMIC DNA]</scope>
    <source>
        <strain evidence="8">DSM 1495 / CBS 144.50 / IMI 039719</strain>
    </source>
</reference>
<feature type="region of interest" description="Disordered" evidence="6">
    <location>
        <begin position="641"/>
        <end position="666"/>
    </location>
</feature>
<keyword evidence="8" id="KW-1185">Reference proteome</keyword>
<evidence type="ECO:0000313" key="8">
    <source>
        <dbReference type="Proteomes" id="UP000008066"/>
    </source>
</evidence>
<dbReference type="PANTHER" id="PTHR28144:SF1">
    <property type="entry name" value="ER MEMBRANE PROTEIN COMPLEX SUBUNIT 5"/>
    <property type="match status" value="1"/>
</dbReference>
<dbReference type="KEGG" id="cthr:CTHT_0010120"/>
<dbReference type="OrthoDB" id="29596at2759"/>
<proteinExistence type="inferred from homology"/>
<dbReference type="InterPro" id="IPR018937">
    <property type="entry name" value="MMgT"/>
</dbReference>
<dbReference type="InterPro" id="IPR027417">
    <property type="entry name" value="P-loop_NTPase"/>
</dbReference>
<dbReference type="GeneID" id="18255050"/>
<dbReference type="HOGENOM" id="CLU_412181_0_0_1"/>
<feature type="compositionally biased region" description="Polar residues" evidence="6">
    <location>
        <begin position="194"/>
        <end position="210"/>
    </location>
</feature>
<sequence length="666" mass="72878">MALLSKTITAIGGLLLAHACYSAREHTTLQSLQAPSSSLTSSSTSISSLPLDIVVETIVSTFIILVGLVLGTHPLRPVEWRVWAGKIEREGEEGFTNNSGTVDEDYMGNPFSVLESRPNFVDIRKLRREFSDWAQQEEVKQEGGDIVPHAAASAHHGVVPSRPSKNPEAAFMQSGRSSAQGIRLRRPQEHDSISVRSRTSIRPQATTSRPSQRRRLQNTPRSQLAGGAALRLGHFGHIGRSLTEHAKLHTTGSFVLAGFGCADDEQNSDYHNQDMLSEVIMALDVDKDGKVGCAYYITMEEVLVLEEEIPIGGLEAVETLLLHVQPTSILIPNRTQGDLLEFLERDALRLDDSASSSEKGSYVLRELSSAQFDYESGKEALARLELGLSRPDPLQVISAEDEPAQCIGSSAHYSLMRLAETINLESFLSIGCAGAVLHDLERRRATEDQLSDNDRDLIVRTIDFQLSKESGRTEIMQGGVPETVAQHVLHCTVMPQLGFLIGVRLDPRTGEGIYHGQYHLGDEWTLCFTTDEEVEVMMELSAAVLQHEESMLTASELWGELDSFLALALAAEKYNWIAPRMTTSNIIDIVGGRHPLQELIVPAYVPNDCSLAGGHGVGAFDDPELPVSANEKCASPSMLILTGPNNSGKSGNNRSDRSNPYQDCYT</sequence>
<organism evidence="8">
    <name type="scientific">Chaetomium thermophilum (strain DSM 1495 / CBS 144.50 / IMI 039719)</name>
    <name type="common">Thermochaetoides thermophila</name>
    <dbReference type="NCBI Taxonomy" id="759272"/>
    <lineage>
        <taxon>Eukaryota</taxon>
        <taxon>Fungi</taxon>
        <taxon>Dikarya</taxon>
        <taxon>Ascomycota</taxon>
        <taxon>Pezizomycotina</taxon>
        <taxon>Sordariomycetes</taxon>
        <taxon>Sordariomycetidae</taxon>
        <taxon>Sordariales</taxon>
        <taxon>Chaetomiaceae</taxon>
        <taxon>Thermochaetoides</taxon>
    </lineage>
</organism>
<name>G0S0I3_CHATD</name>
<gene>
    <name evidence="7" type="ORF">CTHT_0010120</name>
</gene>
<evidence type="ECO:0000256" key="6">
    <source>
        <dbReference type="SAM" id="MobiDB-lite"/>
    </source>
</evidence>
<protein>
    <submittedName>
        <fullName evidence="7">Putative mismatched DNA binding protein</fullName>
    </submittedName>
</protein>
<dbReference type="eggNOG" id="KOG0221">
    <property type="taxonomic scope" value="Eukaryota"/>
</dbReference>
<dbReference type="Pfam" id="PF10270">
    <property type="entry name" value="MMgT"/>
    <property type="match status" value="1"/>
</dbReference>
<dbReference type="Gene3D" id="3.40.50.300">
    <property type="entry name" value="P-loop containing nucleotide triphosphate hydrolases"/>
    <property type="match status" value="1"/>
</dbReference>
<dbReference type="PANTHER" id="PTHR28144">
    <property type="entry name" value="ER MEMBRANE PROTEIN COMPLEX SUBUNIT 5"/>
    <property type="match status" value="1"/>
</dbReference>
<comment type="subcellular location">
    <subcellularLocation>
        <location evidence="1">Endomembrane system</location>
        <topology evidence="1">Multi-pass membrane protein</topology>
    </subcellularLocation>
</comment>
<dbReference type="AlphaFoldDB" id="G0S0I3"/>
<dbReference type="InterPro" id="IPR053279">
    <property type="entry name" value="EMC_subunit"/>
</dbReference>
<evidence type="ECO:0000256" key="3">
    <source>
        <dbReference type="ARBA" id="ARBA00022692"/>
    </source>
</evidence>
<evidence type="ECO:0000313" key="7">
    <source>
        <dbReference type="EMBL" id="EGS23344.1"/>
    </source>
</evidence>
<evidence type="ECO:0000256" key="2">
    <source>
        <dbReference type="ARBA" id="ARBA00006109"/>
    </source>
</evidence>
<keyword evidence="4" id="KW-1133">Transmembrane helix</keyword>
<evidence type="ECO:0000256" key="5">
    <source>
        <dbReference type="ARBA" id="ARBA00023136"/>
    </source>
</evidence>
<comment type="similarity">
    <text evidence="2">Belongs to the membrane magnesium transporter (TC 1.A.67) family.</text>
</comment>
<evidence type="ECO:0000256" key="4">
    <source>
        <dbReference type="ARBA" id="ARBA00022989"/>
    </source>
</evidence>
<dbReference type="EMBL" id="GL988037">
    <property type="protein sequence ID" value="EGS23344.1"/>
    <property type="molecule type" value="Genomic_DNA"/>
</dbReference>
<feature type="region of interest" description="Disordered" evidence="6">
    <location>
        <begin position="152"/>
        <end position="222"/>
    </location>
</feature>
<dbReference type="GO" id="GO:0072546">
    <property type="term" value="C:EMC complex"/>
    <property type="evidence" value="ECO:0007669"/>
    <property type="project" value="TreeGrafter"/>
</dbReference>
<keyword evidence="5" id="KW-0472">Membrane</keyword>
<evidence type="ECO:0000256" key="1">
    <source>
        <dbReference type="ARBA" id="ARBA00004127"/>
    </source>
</evidence>
<accession>G0S0I3</accession>
<feature type="compositionally biased region" description="Polar residues" evidence="6">
    <location>
        <begin position="643"/>
        <end position="666"/>
    </location>
</feature>
<dbReference type="Proteomes" id="UP000008066">
    <property type="component" value="Unassembled WGS sequence"/>
</dbReference>
<keyword evidence="3" id="KW-0812">Transmembrane</keyword>
<dbReference type="GO" id="GO:0034975">
    <property type="term" value="P:protein folding in endoplasmic reticulum"/>
    <property type="evidence" value="ECO:0007669"/>
    <property type="project" value="TreeGrafter"/>
</dbReference>